<accession>A0A0V1E0E4</accession>
<protein>
    <submittedName>
        <fullName evidence="2">Uncharacterized protein</fullName>
    </submittedName>
</protein>
<evidence type="ECO:0000313" key="3">
    <source>
        <dbReference type="Proteomes" id="UP000054632"/>
    </source>
</evidence>
<evidence type="ECO:0000313" key="2">
    <source>
        <dbReference type="EMBL" id="KRY67228.1"/>
    </source>
</evidence>
<feature type="compositionally biased region" description="Polar residues" evidence="1">
    <location>
        <begin position="50"/>
        <end position="61"/>
    </location>
</feature>
<feature type="compositionally biased region" description="Basic and acidic residues" evidence="1">
    <location>
        <begin position="37"/>
        <end position="49"/>
    </location>
</feature>
<proteinExistence type="predicted"/>
<feature type="region of interest" description="Disordered" evidence="1">
    <location>
        <begin position="36"/>
        <end position="71"/>
    </location>
</feature>
<gene>
    <name evidence="2" type="ORF">T4A_9457</name>
</gene>
<name>A0A0V1E0E4_TRIPS</name>
<dbReference type="Proteomes" id="UP000054632">
    <property type="component" value="Unassembled WGS sequence"/>
</dbReference>
<comment type="caution">
    <text evidence="2">The sequence shown here is derived from an EMBL/GenBank/DDBJ whole genome shotgun (WGS) entry which is preliminary data.</text>
</comment>
<dbReference type="EMBL" id="JYDR01000143">
    <property type="protein sequence ID" value="KRY67228.1"/>
    <property type="molecule type" value="Genomic_DNA"/>
</dbReference>
<organism evidence="2 3">
    <name type="scientific">Trichinella pseudospiralis</name>
    <name type="common">Parasitic roundworm</name>
    <dbReference type="NCBI Taxonomy" id="6337"/>
    <lineage>
        <taxon>Eukaryota</taxon>
        <taxon>Metazoa</taxon>
        <taxon>Ecdysozoa</taxon>
        <taxon>Nematoda</taxon>
        <taxon>Enoplea</taxon>
        <taxon>Dorylaimia</taxon>
        <taxon>Trichinellida</taxon>
        <taxon>Trichinellidae</taxon>
        <taxon>Trichinella</taxon>
    </lineage>
</organism>
<dbReference type="AlphaFoldDB" id="A0A0V1E0E4"/>
<sequence length="163" mass="18360">MFSSQCMSMGSVGRQTVRATAEARRLFKISCDDDDYESRPGAHFEDNERSQATGPSATHANEQQAERQQQALSSQYLPGNFTSIFGTVFLIYSANGHQMQRSKRLIRMLMKASKLNLCACISSRKSQRQLEAAMVPAGQQIQNGRNPWKLQDIDKDWTVFCTT</sequence>
<reference evidence="2 3" key="1">
    <citation type="submission" date="2015-01" db="EMBL/GenBank/DDBJ databases">
        <title>Evolution of Trichinella species and genotypes.</title>
        <authorList>
            <person name="Korhonen P.K."/>
            <person name="Edoardo P."/>
            <person name="Giuseppe L.R."/>
            <person name="Gasser R.B."/>
        </authorList>
    </citation>
    <scope>NUCLEOTIDE SEQUENCE [LARGE SCALE GENOMIC DNA]</scope>
    <source>
        <strain evidence="2">ISS13</strain>
    </source>
</reference>
<feature type="compositionally biased region" description="Low complexity" evidence="1">
    <location>
        <begin position="62"/>
        <end position="71"/>
    </location>
</feature>
<evidence type="ECO:0000256" key="1">
    <source>
        <dbReference type="SAM" id="MobiDB-lite"/>
    </source>
</evidence>